<dbReference type="EMBL" id="CAACYD010000005">
    <property type="protein sequence ID" value="VFA81459.1"/>
    <property type="molecule type" value="Genomic_DNA"/>
</dbReference>
<feature type="region of interest" description="Disordered" evidence="1">
    <location>
        <begin position="191"/>
        <end position="225"/>
    </location>
</feature>
<proteinExistence type="predicted"/>
<evidence type="ECO:0000256" key="2">
    <source>
        <dbReference type="SAM" id="Phobius"/>
    </source>
</evidence>
<protein>
    <submittedName>
        <fullName evidence="3">Uncharacterized protein</fullName>
    </submittedName>
</protein>
<dbReference type="RefSeq" id="WP_131733383.1">
    <property type="nucleotide sequence ID" value="NZ_CAACYD010000005.1"/>
</dbReference>
<dbReference type="Proteomes" id="UP000360750">
    <property type="component" value="Unassembled WGS sequence"/>
</dbReference>
<name>A0ABD7UY59_9ACTN</name>
<sequence>MVSITCRTEYLTGRHHNSAAAAGLLTVTALVALVGLRVAGVGGMTTAAVVAGLLGCSMAIAAHGRLGRRGAVLLTVDDETVYFGDERRELVSYPLESLRSFAVGGSADETSASTGRSQHLTVFGQKYLALTFARDVLKVGSHVDDDLDTDRWRVAIVEGDPAVTAIVDRLRAHAPERVSTRKQAAAADVARSTVSVSVGSAPEPEDDGPLPRGEPDVDLRRPRIADAGTEEAARRLWEESVRRHDEILRAYAGYELDPAMLLRYPAVTDVTVEQTQDFHHALDEAGALRTDAYPGDRGIADAYQQSVRRLRRAWIACEKHGRRVGTGYLDPADRNSLDTALKLYNHAAASSTPTEQASYYGRVRDIVSTMTDRGVLHPPQAALSELENVTRRALEAGPA</sequence>
<feature type="compositionally biased region" description="Basic and acidic residues" evidence="1">
    <location>
        <begin position="213"/>
        <end position="224"/>
    </location>
</feature>
<keyword evidence="2" id="KW-0812">Transmembrane</keyword>
<feature type="transmembrane region" description="Helical" evidence="2">
    <location>
        <begin position="20"/>
        <end position="38"/>
    </location>
</feature>
<evidence type="ECO:0000256" key="1">
    <source>
        <dbReference type="SAM" id="MobiDB-lite"/>
    </source>
</evidence>
<evidence type="ECO:0000313" key="3">
    <source>
        <dbReference type="EMBL" id="VFA81459.1"/>
    </source>
</evidence>
<reference evidence="3 4" key="1">
    <citation type="submission" date="2019-02" db="EMBL/GenBank/DDBJ databases">
        <authorList>
            <consortium name="Pathogen Informatics"/>
        </authorList>
    </citation>
    <scope>NUCLEOTIDE SEQUENCE [LARGE SCALE GENOMIC DNA]</scope>
    <source>
        <strain evidence="3 4">3012STDY6756503</strain>
    </source>
</reference>
<organism evidence="3 4">
    <name type="scientific">Gordonia paraffinivorans</name>
    <dbReference type="NCBI Taxonomy" id="175628"/>
    <lineage>
        <taxon>Bacteria</taxon>
        <taxon>Bacillati</taxon>
        <taxon>Actinomycetota</taxon>
        <taxon>Actinomycetes</taxon>
        <taxon>Mycobacteriales</taxon>
        <taxon>Gordoniaceae</taxon>
        <taxon>Gordonia</taxon>
    </lineage>
</organism>
<evidence type="ECO:0000313" key="4">
    <source>
        <dbReference type="Proteomes" id="UP000360750"/>
    </source>
</evidence>
<feature type="transmembrane region" description="Helical" evidence="2">
    <location>
        <begin position="44"/>
        <end position="62"/>
    </location>
</feature>
<dbReference type="GeneID" id="60748576"/>
<keyword evidence="2" id="KW-1133">Transmembrane helix</keyword>
<comment type="caution">
    <text evidence="3">The sequence shown here is derived from an EMBL/GenBank/DDBJ whole genome shotgun (WGS) entry which is preliminary data.</text>
</comment>
<gene>
    <name evidence="3" type="ORF">NCTC8139_00524</name>
</gene>
<keyword evidence="2" id="KW-0472">Membrane</keyword>
<accession>A0ABD7UY59</accession>
<dbReference type="AlphaFoldDB" id="A0ABD7UY59"/>